<sequence length="573" mass="65382">MPTTLLCNHCHSELKFDDEPAILVTNENFRNMSIPSDTELYHIQSLIEDADRDLRHYDEEIERLSNTLATLKTHRDDLQRSRDRYRAFSAPQRKLPMEILGEIFSWCCSPSLLVDMHRESFAAPALVISQTCSFWRKVALTMPGLWSELKVHVVYEEPAAAITRLLEIYLLNSGSALLTLDFYGSPLDEDDNGCEPDEDSCIWSILQALLNCGDRWMNCSFCFGWNLLSHADKFLSQPTDYYYPNLKEFRLQSTLESSGHSSIISSIWPHAPALLSLQVPTCNDGTLLFTSEDLQKLVIESGMELSRIFRVFQTFPLLQECGLQIGLEDDFDNDDDVDNDMLSLPITHVNLRSLRCWFYQIDDCANTFASLTLPSLTTLDLTARYNGQQISVLPSLEDLVRRSGCHLTTLKLNGQLVQSCNELLDIFAFTPSLMHLSLDVNRHFSLIDGDFFSRLTFPVDTWSEEITHILLPQLKSCQLSFYTGRELDDNSSDRPSLPPPEDLLSMLTSRRAIFPGPYSKLQQIARFELSAYFLTPILGEKWTSAFSEVEPRLRLLEKEGLELSLEIVNLRKA</sequence>
<dbReference type="Proteomes" id="UP000559256">
    <property type="component" value="Unassembled WGS sequence"/>
</dbReference>
<proteinExistence type="predicted"/>
<dbReference type="OrthoDB" id="3266451at2759"/>
<evidence type="ECO:0000313" key="3">
    <source>
        <dbReference type="Proteomes" id="UP000559256"/>
    </source>
</evidence>
<accession>A0A8H5FJM9</accession>
<name>A0A8H5FJM9_9AGAR</name>
<evidence type="ECO:0000313" key="2">
    <source>
        <dbReference type="EMBL" id="KAF5339254.1"/>
    </source>
</evidence>
<keyword evidence="1" id="KW-0175">Coiled coil</keyword>
<comment type="caution">
    <text evidence="2">The sequence shown here is derived from an EMBL/GenBank/DDBJ whole genome shotgun (WGS) entry which is preliminary data.</text>
</comment>
<keyword evidence="3" id="KW-1185">Reference proteome</keyword>
<dbReference type="EMBL" id="JAACJM010000186">
    <property type="protein sequence ID" value="KAF5339254.1"/>
    <property type="molecule type" value="Genomic_DNA"/>
</dbReference>
<feature type="coiled-coil region" evidence="1">
    <location>
        <begin position="47"/>
        <end position="81"/>
    </location>
</feature>
<organism evidence="2 3">
    <name type="scientific">Tetrapyrgos nigripes</name>
    <dbReference type="NCBI Taxonomy" id="182062"/>
    <lineage>
        <taxon>Eukaryota</taxon>
        <taxon>Fungi</taxon>
        <taxon>Dikarya</taxon>
        <taxon>Basidiomycota</taxon>
        <taxon>Agaricomycotina</taxon>
        <taxon>Agaricomycetes</taxon>
        <taxon>Agaricomycetidae</taxon>
        <taxon>Agaricales</taxon>
        <taxon>Marasmiineae</taxon>
        <taxon>Marasmiaceae</taxon>
        <taxon>Tetrapyrgos</taxon>
    </lineage>
</organism>
<reference evidence="2 3" key="1">
    <citation type="journal article" date="2020" name="ISME J.">
        <title>Uncovering the hidden diversity of litter-decomposition mechanisms in mushroom-forming fungi.</title>
        <authorList>
            <person name="Floudas D."/>
            <person name="Bentzer J."/>
            <person name="Ahren D."/>
            <person name="Johansson T."/>
            <person name="Persson P."/>
            <person name="Tunlid A."/>
        </authorList>
    </citation>
    <scope>NUCLEOTIDE SEQUENCE [LARGE SCALE GENOMIC DNA]</scope>
    <source>
        <strain evidence="2 3">CBS 291.85</strain>
    </source>
</reference>
<evidence type="ECO:0008006" key="4">
    <source>
        <dbReference type="Google" id="ProtNLM"/>
    </source>
</evidence>
<evidence type="ECO:0000256" key="1">
    <source>
        <dbReference type="SAM" id="Coils"/>
    </source>
</evidence>
<protein>
    <recommendedName>
        <fullName evidence="4">F-box domain-containing protein</fullName>
    </recommendedName>
</protein>
<gene>
    <name evidence="2" type="ORF">D9758_013326</name>
</gene>
<dbReference type="Gene3D" id="3.80.10.10">
    <property type="entry name" value="Ribonuclease Inhibitor"/>
    <property type="match status" value="1"/>
</dbReference>
<dbReference type="InterPro" id="IPR032675">
    <property type="entry name" value="LRR_dom_sf"/>
</dbReference>
<dbReference type="AlphaFoldDB" id="A0A8H5FJM9"/>
<dbReference type="SUPFAM" id="SSF52047">
    <property type="entry name" value="RNI-like"/>
    <property type="match status" value="1"/>
</dbReference>